<dbReference type="PROSITE" id="PS00745">
    <property type="entry name" value="RF_PROK_I"/>
    <property type="match status" value="1"/>
</dbReference>
<protein>
    <recommendedName>
        <fullName evidence="3">Prokaryotic-type class I peptide chain release factors domain-containing protein</fullName>
    </recommendedName>
</protein>
<dbReference type="Proteomes" id="UP000218327">
    <property type="component" value="Unassembled WGS sequence"/>
</dbReference>
<dbReference type="GO" id="GO:0003747">
    <property type="term" value="F:translation release factor activity"/>
    <property type="evidence" value="ECO:0007669"/>
    <property type="project" value="InterPro"/>
</dbReference>
<dbReference type="GO" id="GO:0043022">
    <property type="term" value="F:ribosome binding"/>
    <property type="evidence" value="ECO:0007669"/>
    <property type="project" value="TreeGrafter"/>
</dbReference>
<reference evidence="5" key="1">
    <citation type="submission" date="2017-08" db="EMBL/GenBank/DDBJ databases">
        <title>A dynamic microbial community with high functional redundancy inhabits the cold, oxic subseafloor aquifer.</title>
        <authorList>
            <person name="Tully B.J."/>
            <person name="Wheat C.G."/>
            <person name="Glazer B.T."/>
            <person name="Huber J.A."/>
        </authorList>
    </citation>
    <scope>NUCLEOTIDE SEQUENCE [LARGE SCALE GENOMIC DNA]</scope>
</reference>
<feature type="domain" description="Prokaryotic-type class I peptide chain release factors" evidence="3">
    <location>
        <begin position="15"/>
        <end position="31"/>
    </location>
</feature>
<dbReference type="NCBIfam" id="NF006718">
    <property type="entry name" value="PRK09256.1"/>
    <property type="match status" value="1"/>
</dbReference>
<name>A0A2A5B8W4_9GAMM</name>
<dbReference type="SUPFAM" id="SSF75620">
    <property type="entry name" value="Release factor"/>
    <property type="match status" value="1"/>
</dbReference>
<dbReference type="GO" id="GO:0004045">
    <property type="term" value="F:peptidyl-tRNA hydrolase activity"/>
    <property type="evidence" value="ECO:0007669"/>
    <property type="project" value="TreeGrafter"/>
</dbReference>
<accession>A0A2A5B8W4</accession>
<dbReference type="GO" id="GO:0072344">
    <property type="term" value="P:rescue of stalled ribosome"/>
    <property type="evidence" value="ECO:0007669"/>
    <property type="project" value="TreeGrafter"/>
</dbReference>
<dbReference type="Gene3D" id="3.30.160.20">
    <property type="match status" value="1"/>
</dbReference>
<sequence>MVKIKEAEIEFSAIRASGPGGQNVNKVSTAVQLRFDIYRSSLSLDIKTRLANYSDARISKDGTVVIKAQRFRSQDKNKKDAIDRLQKLVDAVSIVRRKRVATKPGRASKERRLKNKKKLGSKKANRGNVTSLHD</sequence>
<dbReference type="Pfam" id="PF00472">
    <property type="entry name" value="RF-1"/>
    <property type="match status" value="1"/>
</dbReference>
<evidence type="ECO:0000256" key="2">
    <source>
        <dbReference type="SAM" id="MobiDB-lite"/>
    </source>
</evidence>
<evidence type="ECO:0000313" key="5">
    <source>
        <dbReference type="Proteomes" id="UP000218327"/>
    </source>
</evidence>
<dbReference type="PANTHER" id="PTHR47814">
    <property type="entry name" value="PEPTIDYL-TRNA HYDROLASE ARFB"/>
    <property type="match status" value="1"/>
</dbReference>
<dbReference type="InterPro" id="IPR000352">
    <property type="entry name" value="Pep_chain_release_fac_I"/>
</dbReference>
<dbReference type="EMBL" id="NVVJ01000006">
    <property type="protein sequence ID" value="PCJ27558.1"/>
    <property type="molecule type" value="Genomic_DNA"/>
</dbReference>
<evidence type="ECO:0000313" key="4">
    <source>
        <dbReference type="EMBL" id="PCJ27558.1"/>
    </source>
</evidence>
<feature type="region of interest" description="Disordered" evidence="2">
    <location>
        <begin position="99"/>
        <end position="134"/>
    </location>
</feature>
<dbReference type="AlphaFoldDB" id="A0A2A5B8W4"/>
<comment type="similarity">
    <text evidence="1">Belongs to the prokaryotic/mitochondrial release factor family.</text>
</comment>
<evidence type="ECO:0000259" key="3">
    <source>
        <dbReference type="PROSITE" id="PS00745"/>
    </source>
</evidence>
<organism evidence="4 5">
    <name type="scientific">SAR86 cluster bacterium</name>
    <dbReference type="NCBI Taxonomy" id="2030880"/>
    <lineage>
        <taxon>Bacteria</taxon>
        <taxon>Pseudomonadati</taxon>
        <taxon>Pseudomonadota</taxon>
        <taxon>Gammaproteobacteria</taxon>
        <taxon>SAR86 cluster</taxon>
    </lineage>
</organism>
<dbReference type="PANTHER" id="PTHR47814:SF1">
    <property type="entry name" value="PEPTIDYL-TRNA HYDROLASE ARFB"/>
    <property type="match status" value="1"/>
</dbReference>
<dbReference type="InterPro" id="IPR045853">
    <property type="entry name" value="Pep_chain_release_fac_I_sf"/>
</dbReference>
<evidence type="ECO:0000256" key="1">
    <source>
        <dbReference type="ARBA" id="ARBA00010835"/>
    </source>
</evidence>
<feature type="compositionally biased region" description="Basic residues" evidence="2">
    <location>
        <begin position="109"/>
        <end position="125"/>
    </location>
</feature>
<gene>
    <name evidence="4" type="ORF">COA96_03395</name>
</gene>
<proteinExistence type="inferred from homology"/>
<comment type="caution">
    <text evidence="4">The sequence shown here is derived from an EMBL/GenBank/DDBJ whole genome shotgun (WGS) entry which is preliminary data.</text>
</comment>